<evidence type="ECO:0000313" key="8">
    <source>
        <dbReference type="EMBL" id="TWF41440.1"/>
    </source>
</evidence>
<dbReference type="InterPro" id="IPR040756">
    <property type="entry name" value="Peptidase_M61_N"/>
</dbReference>
<dbReference type="GO" id="GO:0046373">
    <property type="term" value="P:L-arabinose metabolic process"/>
    <property type="evidence" value="ECO:0007669"/>
    <property type="project" value="InterPro"/>
</dbReference>
<evidence type="ECO:0000256" key="2">
    <source>
        <dbReference type="ARBA" id="ARBA00007186"/>
    </source>
</evidence>
<dbReference type="SUPFAM" id="SSF51011">
    <property type="entry name" value="Glycosyl hydrolase domain"/>
    <property type="match status" value="1"/>
</dbReference>
<dbReference type="InterPro" id="IPR051563">
    <property type="entry name" value="Glycosyl_Hydrolase_51"/>
</dbReference>
<name>A0A561PTK0_9BACT</name>
<dbReference type="SUPFAM" id="SSF49785">
    <property type="entry name" value="Galactose-binding domain-like"/>
    <property type="match status" value="1"/>
</dbReference>
<dbReference type="InterPro" id="IPR010720">
    <property type="entry name" value="Alpha-L-AF_C"/>
</dbReference>
<dbReference type="EMBL" id="VIWO01000003">
    <property type="protein sequence ID" value="TWF41440.1"/>
    <property type="molecule type" value="Genomic_DNA"/>
</dbReference>
<dbReference type="InterPro" id="IPR013780">
    <property type="entry name" value="Glyco_hydro_b"/>
</dbReference>
<dbReference type="Pfam" id="PF17899">
    <property type="entry name" value="Peptidase_M61_N"/>
    <property type="match status" value="1"/>
</dbReference>
<protein>
    <recommendedName>
        <fullName evidence="3">non-reducing end alpha-L-arabinofuranosidase</fullName>
        <ecNumber evidence="3">3.2.1.55</ecNumber>
    </recommendedName>
</protein>
<dbReference type="Gene3D" id="2.60.40.3650">
    <property type="match status" value="1"/>
</dbReference>
<dbReference type="PANTHER" id="PTHR31776">
    <property type="entry name" value="ALPHA-L-ARABINOFURANOSIDASE 1"/>
    <property type="match status" value="1"/>
</dbReference>
<dbReference type="InterPro" id="IPR055235">
    <property type="entry name" value="ASD1_cat"/>
</dbReference>
<evidence type="ECO:0000256" key="5">
    <source>
        <dbReference type="ARBA" id="ARBA00022801"/>
    </source>
</evidence>
<reference evidence="8 9" key="1">
    <citation type="submission" date="2019-06" db="EMBL/GenBank/DDBJ databases">
        <title>Sorghum-associated microbial communities from plants grown in Nebraska, USA.</title>
        <authorList>
            <person name="Schachtman D."/>
        </authorList>
    </citation>
    <scope>NUCLEOTIDE SEQUENCE [LARGE SCALE GENOMIC DNA]</scope>
    <source>
        <strain evidence="8 9">1209</strain>
    </source>
</reference>
<comment type="caution">
    <text evidence="8">The sequence shown here is derived from an EMBL/GenBank/DDBJ whole genome shotgun (WGS) entry which is preliminary data.</text>
</comment>
<evidence type="ECO:0000313" key="9">
    <source>
        <dbReference type="Proteomes" id="UP000320811"/>
    </source>
</evidence>
<evidence type="ECO:0000259" key="7">
    <source>
        <dbReference type="SMART" id="SM00813"/>
    </source>
</evidence>
<dbReference type="Pfam" id="PF06964">
    <property type="entry name" value="Alpha-L-AF_C"/>
    <property type="match status" value="1"/>
</dbReference>
<dbReference type="RefSeq" id="WP_145669076.1">
    <property type="nucleotide sequence ID" value="NZ_VIWO01000003.1"/>
</dbReference>
<keyword evidence="8" id="KW-0482">Metalloprotease</keyword>
<keyword evidence="9" id="KW-1185">Reference proteome</keyword>
<dbReference type="Gene3D" id="2.60.120.260">
    <property type="entry name" value="Galactose-binding domain-like"/>
    <property type="match status" value="1"/>
</dbReference>
<dbReference type="EC" id="3.2.1.55" evidence="3"/>
<dbReference type="InterPro" id="IPR027268">
    <property type="entry name" value="Peptidase_M4/M1_CTD_sf"/>
</dbReference>
<comment type="catalytic activity">
    <reaction evidence="1">
        <text>Hydrolysis of terminal non-reducing alpha-L-arabinofuranoside residues in alpha-L-arabinosides.</text>
        <dbReference type="EC" id="3.2.1.55"/>
    </reaction>
</comment>
<dbReference type="InterPro" id="IPR008979">
    <property type="entry name" value="Galactose-bd-like_sf"/>
</dbReference>
<proteinExistence type="inferred from homology"/>
<dbReference type="GO" id="GO:0046556">
    <property type="term" value="F:alpha-L-arabinofuranosidase activity"/>
    <property type="evidence" value="ECO:0007669"/>
    <property type="project" value="UniProtKB-EC"/>
</dbReference>
<evidence type="ECO:0000256" key="6">
    <source>
        <dbReference type="ARBA" id="ARBA00023180"/>
    </source>
</evidence>
<gene>
    <name evidence="8" type="ORF">FHW36_103244</name>
</gene>
<keyword evidence="5" id="KW-0378">Hydrolase</keyword>
<feature type="domain" description="Alpha-L-arabinofuranosidase C-terminal" evidence="7">
    <location>
        <begin position="482"/>
        <end position="839"/>
    </location>
</feature>
<dbReference type="GO" id="GO:0006508">
    <property type="term" value="P:proteolysis"/>
    <property type="evidence" value="ECO:0007669"/>
    <property type="project" value="UniProtKB-KW"/>
</dbReference>
<comment type="similarity">
    <text evidence="2">Belongs to the glycosyl hydrolase 51 family.</text>
</comment>
<dbReference type="InterPro" id="IPR017853">
    <property type="entry name" value="GH"/>
</dbReference>
<dbReference type="Proteomes" id="UP000320811">
    <property type="component" value="Unassembled WGS sequence"/>
</dbReference>
<dbReference type="Pfam" id="PF05299">
    <property type="entry name" value="Peptidase_M61"/>
    <property type="match status" value="1"/>
</dbReference>
<keyword evidence="8" id="KW-0645">Protease</keyword>
<dbReference type="SUPFAM" id="SSF55486">
    <property type="entry name" value="Metalloproteases ('zincins'), catalytic domain"/>
    <property type="match status" value="1"/>
</dbReference>
<dbReference type="Gene3D" id="1.10.390.10">
    <property type="entry name" value="Neutral Protease Domain 2"/>
    <property type="match status" value="1"/>
</dbReference>
<organism evidence="8 9">
    <name type="scientific">Chitinophaga polysaccharea</name>
    <dbReference type="NCBI Taxonomy" id="1293035"/>
    <lineage>
        <taxon>Bacteria</taxon>
        <taxon>Pseudomonadati</taxon>
        <taxon>Bacteroidota</taxon>
        <taxon>Chitinophagia</taxon>
        <taxon>Chitinophagales</taxon>
        <taxon>Chitinophagaceae</taxon>
        <taxon>Chitinophaga</taxon>
    </lineage>
</organism>
<keyword evidence="4" id="KW-0732">Signal</keyword>
<dbReference type="GO" id="GO:0008237">
    <property type="term" value="F:metallopeptidase activity"/>
    <property type="evidence" value="ECO:0007669"/>
    <property type="project" value="UniProtKB-KW"/>
</dbReference>
<evidence type="ECO:0000256" key="4">
    <source>
        <dbReference type="ARBA" id="ARBA00022729"/>
    </source>
</evidence>
<dbReference type="Pfam" id="PF22848">
    <property type="entry name" value="ASD1_dom"/>
    <property type="match status" value="1"/>
</dbReference>
<dbReference type="SMART" id="SM00813">
    <property type="entry name" value="Alpha-L-AF_C"/>
    <property type="match status" value="1"/>
</dbReference>
<evidence type="ECO:0000256" key="1">
    <source>
        <dbReference type="ARBA" id="ARBA00001462"/>
    </source>
</evidence>
<dbReference type="InterPro" id="IPR007963">
    <property type="entry name" value="Peptidase_M61_catalytic"/>
</dbReference>
<dbReference type="PANTHER" id="PTHR31776:SF0">
    <property type="entry name" value="ALPHA-L-ARABINOFURANOSIDASE 1"/>
    <property type="match status" value="1"/>
</dbReference>
<dbReference type="SUPFAM" id="SSF51445">
    <property type="entry name" value="(Trans)glycosidases"/>
    <property type="match status" value="1"/>
</dbReference>
<dbReference type="OrthoDB" id="9758333at2"/>
<dbReference type="PROSITE" id="PS51257">
    <property type="entry name" value="PROKAR_LIPOPROTEIN"/>
    <property type="match status" value="1"/>
</dbReference>
<dbReference type="Gene3D" id="2.60.40.1180">
    <property type="entry name" value="Golgi alpha-mannosidase II"/>
    <property type="match status" value="1"/>
</dbReference>
<sequence>MKQGYLAAIGLLMGCYHTMAQSRADIHVNTTVKGATVPTTLHGIFFEEISHAGEGGLYAEMVQNRGFEDQVIPAGTRLENGWLKPFPAKPHFMLGQPSDWKMEWPVHSQWPAWHTENKGLQLSLATDHPLHKATPHALQVKIIATDTHNYPSLVNEGFWGMKITQGESYRLSFFANNVKGYMGKVTISLQSGTGKVLADTTFDMAGSASWQQYSAVLTAKESDPAGKLALSFHNKGTLLLDMVSLFPVHTFRNRPNGMRNDLATLIARMKPAFVRWPGGCYVEGITVESAPNWKNTIGPLEQRVPAFSPWGYWSSNGFGYHEYLQFCEDINAAALYVFNVGISCEYRSGTFLPDDSLAPVIQNALDAIEYAIGPVTSHWGKVRAANGHPAPFPLKYVEVGNEQHGSAYAKRYNKFYNAIHARYPQISIIASMGIGDVNRHTLDSMQHTDIVDEHAYKDAGWSLRNFDHFDRYKRGDWKMYVGEYATNAGVGSGNLQAALSDAVYVMSMEKNADLVNMSSYAPLLVNEHDVDWPVNLIHFDAANSFARISYYALNLLNDHKASYNYPVSTILQPETLVKPRFSGGIGLATWDTEADYKDIVVVQDKDTVYNSAKDPQWADWLPVRGQWKKSGDILGQTAEGPQQLAILKGYHFNAYTLTLKARKTGGINAFIIPFAVKDTNTCLRAHIGSWLNSHAVFESLTNGEEVAGISNPVRLKVPLEKDRWYNIRLEVGAEEVKCYIDDTLLMTYREPQKLFAIAGKNEPTGDIILKIVNAAESPVSTTIHLDGMETVSPVAQVITLKGDKPTAENSFATPTAYVPQTSTIANAGTNFNWTAPALSINIIRLKSPRVTFQVSMPDPVAGTYQIHMKYQADSASYTDLKLPVWTPGYYQRMNYASKVKAFVVTNVDGSTLRWEKTDSATWRIYHALGTAIQADWQVQANRNFVADSYLGPDHGYITPAGVFMYPAGKTDVPVQVAVQPYPGWEAATGMDTLAHHTFIADNYDILYDSPLLLGKLESFPVFEVNGIPHYFKAWKAGQFDRQTLMSDLKKIVTAGAEIIGDIPYSHYTFLGIGPGQGGIEHLNSTAVSFVGNELKDSTGRLRTYAFLAHEYFHHYNVKRIRPVELGPFNYVAPDRTELLWVSEGFTVYYEYRMLQRAGLMSGQQCLQSLSRNIRNYEGRPGSKVQSLTASSLQTWDEGPFGGDPATTISYYEKGPVLAFLLDLRIRHATNNRQSLDDVMRALYTTYYQQLQRGFTSAEFRQTCETIAGESLADVFTYATTAAPVNYQQYLSYAGLGIKEEGIYLLPSPNTAQRAIRQSLGL</sequence>
<dbReference type="Gene3D" id="3.20.20.80">
    <property type="entry name" value="Glycosidases"/>
    <property type="match status" value="1"/>
</dbReference>
<evidence type="ECO:0000256" key="3">
    <source>
        <dbReference type="ARBA" id="ARBA00012670"/>
    </source>
</evidence>
<accession>A0A561PTK0</accession>
<keyword evidence="6" id="KW-0325">Glycoprotein</keyword>